<accession>A0ABR3A7U9</accession>
<evidence type="ECO:0000313" key="2">
    <source>
        <dbReference type="EMBL" id="KAL0057879.1"/>
    </source>
</evidence>
<evidence type="ECO:0000313" key="4">
    <source>
        <dbReference type="Proteomes" id="UP001437256"/>
    </source>
</evidence>
<feature type="compositionally biased region" description="Basic and acidic residues" evidence="1">
    <location>
        <begin position="43"/>
        <end position="67"/>
    </location>
</feature>
<dbReference type="EMBL" id="JBBXMP010000009">
    <property type="protein sequence ID" value="KAL0070052.1"/>
    <property type="molecule type" value="Genomic_DNA"/>
</dbReference>
<gene>
    <name evidence="3" type="ORF">AAF712_002949</name>
    <name evidence="2" type="ORF">AAF712_015464</name>
</gene>
<sequence>MSDSSGTNGPRTPASGQTHTTASHLPHSRSGASEDIELGIPRDSLRSETDATKDVESPTDTREEVHVRFPPSGAEGV</sequence>
<protein>
    <submittedName>
        <fullName evidence="3">Uncharacterized protein</fullName>
    </submittedName>
</protein>
<feature type="region of interest" description="Disordered" evidence="1">
    <location>
        <begin position="1"/>
        <end position="77"/>
    </location>
</feature>
<comment type="caution">
    <text evidence="3">The sequence shown here is derived from an EMBL/GenBank/DDBJ whole genome shotgun (WGS) entry which is preliminary data.</text>
</comment>
<proteinExistence type="predicted"/>
<dbReference type="Proteomes" id="UP001437256">
    <property type="component" value="Unassembled WGS sequence"/>
</dbReference>
<dbReference type="EMBL" id="JBBXMP010000416">
    <property type="protein sequence ID" value="KAL0057879.1"/>
    <property type="molecule type" value="Genomic_DNA"/>
</dbReference>
<keyword evidence="4" id="KW-1185">Reference proteome</keyword>
<name>A0ABR3A7U9_9AGAR</name>
<reference evidence="3 4" key="1">
    <citation type="submission" date="2024-05" db="EMBL/GenBank/DDBJ databases">
        <title>A draft genome resource for the thread blight pathogen Marasmius tenuissimus strain MS-2.</title>
        <authorList>
            <person name="Yulfo-Soto G.E."/>
            <person name="Baruah I.K."/>
            <person name="Amoako-Attah I."/>
            <person name="Bukari Y."/>
            <person name="Meinhardt L.W."/>
            <person name="Bailey B.A."/>
            <person name="Cohen S.P."/>
        </authorList>
    </citation>
    <scope>NUCLEOTIDE SEQUENCE [LARGE SCALE GENOMIC DNA]</scope>
    <source>
        <strain evidence="3 4">MS-2</strain>
    </source>
</reference>
<organism evidence="3 4">
    <name type="scientific">Marasmius tenuissimus</name>
    <dbReference type="NCBI Taxonomy" id="585030"/>
    <lineage>
        <taxon>Eukaryota</taxon>
        <taxon>Fungi</taxon>
        <taxon>Dikarya</taxon>
        <taxon>Basidiomycota</taxon>
        <taxon>Agaricomycotina</taxon>
        <taxon>Agaricomycetes</taxon>
        <taxon>Agaricomycetidae</taxon>
        <taxon>Agaricales</taxon>
        <taxon>Marasmiineae</taxon>
        <taxon>Marasmiaceae</taxon>
        <taxon>Marasmius</taxon>
    </lineage>
</organism>
<evidence type="ECO:0000256" key="1">
    <source>
        <dbReference type="SAM" id="MobiDB-lite"/>
    </source>
</evidence>
<feature type="compositionally biased region" description="Polar residues" evidence="1">
    <location>
        <begin position="1"/>
        <end position="23"/>
    </location>
</feature>
<evidence type="ECO:0000313" key="3">
    <source>
        <dbReference type="EMBL" id="KAL0070052.1"/>
    </source>
</evidence>